<gene>
    <name evidence="2" type="ORF">OFUS_LOCUS3530</name>
</gene>
<comment type="caution">
    <text evidence="2">The sequence shown here is derived from an EMBL/GenBank/DDBJ whole genome shotgun (WGS) entry which is preliminary data.</text>
</comment>
<keyword evidence="3" id="KW-1185">Reference proteome</keyword>
<organism evidence="2 3">
    <name type="scientific">Owenia fusiformis</name>
    <name type="common">Polychaete worm</name>
    <dbReference type="NCBI Taxonomy" id="6347"/>
    <lineage>
        <taxon>Eukaryota</taxon>
        <taxon>Metazoa</taxon>
        <taxon>Spiralia</taxon>
        <taxon>Lophotrochozoa</taxon>
        <taxon>Annelida</taxon>
        <taxon>Polychaeta</taxon>
        <taxon>Sedentaria</taxon>
        <taxon>Canalipalpata</taxon>
        <taxon>Sabellida</taxon>
        <taxon>Oweniida</taxon>
        <taxon>Oweniidae</taxon>
        <taxon>Owenia</taxon>
    </lineage>
</organism>
<accession>A0A8J1TFZ9</accession>
<dbReference type="EMBL" id="CAIIXF020000002">
    <property type="protein sequence ID" value="CAH1776350.1"/>
    <property type="molecule type" value="Genomic_DNA"/>
</dbReference>
<feature type="non-terminal residue" evidence="2">
    <location>
        <position position="1"/>
    </location>
</feature>
<dbReference type="AlphaFoldDB" id="A0A8J1TFZ9"/>
<reference evidence="2" key="1">
    <citation type="submission" date="2022-03" db="EMBL/GenBank/DDBJ databases">
        <authorList>
            <person name="Martin C."/>
        </authorList>
    </citation>
    <scope>NUCLEOTIDE SEQUENCE</scope>
</reference>
<evidence type="ECO:0000313" key="2">
    <source>
        <dbReference type="EMBL" id="CAH1776350.1"/>
    </source>
</evidence>
<evidence type="ECO:0000313" key="3">
    <source>
        <dbReference type="Proteomes" id="UP000749559"/>
    </source>
</evidence>
<feature type="region of interest" description="Disordered" evidence="1">
    <location>
        <begin position="1"/>
        <end position="93"/>
    </location>
</feature>
<name>A0A8J1TFZ9_OWEFU</name>
<sequence>WQDSSLNASYEDNGGTQSQTAPLMSSTPSRTLMPQRSKSSTPKAPRQSPARQRHQEPAPDSYGDGYSSGESGSSRKRQLALEEQSGLGGMYDKKIKVEEDSDIIEEPSNQGFHTGDKDRNWREFHTGEISGSLHNLHTGDKDINIQGFDTGSYHSQDYNIQTGEGSVYTIVHDTESAGFESYKNERDNGASVATPQGNVILYNDITEVPEPSVVLEDYPCHDCKMIFPTLACMEYHTQVVHRFFC</sequence>
<dbReference type="Proteomes" id="UP000749559">
    <property type="component" value="Unassembled WGS sequence"/>
</dbReference>
<feature type="non-terminal residue" evidence="2">
    <location>
        <position position="245"/>
    </location>
</feature>
<evidence type="ECO:0000256" key="1">
    <source>
        <dbReference type="SAM" id="MobiDB-lite"/>
    </source>
</evidence>
<dbReference type="InterPro" id="IPR013087">
    <property type="entry name" value="Znf_C2H2_type"/>
</dbReference>
<feature type="compositionally biased region" description="Polar residues" evidence="1">
    <location>
        <begin position="1"/>
        <end position="42"/>
    </location>
</feature>
<proteinExistence type="predicted"/>
<feature type="compositionally biased region" description="Low complexity" evidence="1">
    <location>
        <begin position="60"/>
        <end position="72"/>
    </location>
</feature>
<protein>
    <submittedName>
        <fullName evidence="2">Uncharacterized protein</fullName>
    </submittedName>
</protein>
<dbReference type="PROSITE" id="PS00028">
    <property type="entry name" value="ZINC_FINGER_C2H2_1"/>
    <property type="match status" value="1"/>
</dbReference>